<evidence type="ECO:0000313" key="6">
    <source>
        <dbReference type="Proteomes" id="UP000095039"/>
    </source>
</evidence>
<dbReference type="Pfam" id="PF13193">
    <property type="entry name" value="AMP-binding_C"/>
    <property type="match status" value="2"/>
</dbReference>
<gene>
    <name evidence="5" type="ORF">A1OK_18290</name>
</gene>
<dbReference type="InterPro" id="IPR045851">
    <property type="entry name" value="AMP-bd_C_sf"/>
</dbReference>
<dbReference type="GO" id="GO:0031177">
    <property type="term" value="F:phosphopantetheine binding"/>
    <property type="evidence" value="ECO:0007669"/>
    <property type="project" value="InterPro"/>
</dbReference>
<dbReference type="InterPro" id="IPR020845">
    <property type="entry name" value="AMP-binding_CS"/>
</dbReference>
<dbReference type="Gene3D" id="2.30.38.10">
    <property type="entry name" value="Luciferase, Domain 3"/>
    <property type="match status" value="2"/>
</dbReference>
<dbReference type="InterPro" id="IPR036736">
    <property type="entry name" value="ACP-like_sf"/>
</dbReference>
<dbReference type="FunFam" id="3.40.50.12780:FF:000012">
    <property type="entry name" value="Non-ribosomal peptide synthetase"/>
    <property type="match status" value="2"/>
</dbReference>
<dbReference type="GO" id="GO:0005737">
    <property type="term" value="C:cytoplasm"/>
    <property type="evidence" value="ECO:0007669"/>
    <property type="project" value="TreeGrafter"/>
</dbReference>
<dbReference type="CDD" id="cd17643">
    <property type="entry name" value="A_NRPS_Cytc1-like"/>
    <property type="match status" value="1"/>
</dbReference>
<dbReference type="CDD" id="cd05930">
    <property type="entry name" value="A_NRPS"/>
    <property type="match status" value="1"/>
</dbReference>
<dbReference type="Gene3D" id="3.30.559.10">
    <property type="entry name" value="Chloramphenicol acetyltransferase-like domain"/>
    <property type="match status" value="3"/>
</dbReference>
<dbReference type="SMART" id="SM00823">
    <property type="entry name" value="PKS_PP"/>
    <property type="match status" value="1"/>
</dbReference>
<evidence type="ECO:0000256" key="2">
    <source>
        <dbReference type="ARBA" id="ARBA00022450"/>
    </source>
</evidence>
<dbReference type="GO" id="GO:0003824">
    <property type="term" value="F:catalytic activity"/>
    <property type="evidence" value="ECO:0007669"/>
    <property type="project" value="InterPro"/>
</dbReference>
<dbReference type="InterPro" id="IPR020806">
    <property type="entry name" value="PKS_PP-bd"/>
</dbReference>
<keyword evidence="6" id="KW-1185">Reference proteome</keyword>
<dbReference type="CDD" id="cd12117">
    <property type="entry name" value="A_NRPS_Srf_like"/>
    <property type="match status" value="1"/>
</dbReference>
<dbReference type="PANTHER" id="PTHR45527:SF1">
    <property type="entry name" value="FATTY ACID SYNTHASE"/>
    <property type="match status" value="1"/>
</dbReference>
<keyword evidence="3" id="KW-0597">Phosphoprotein</keyword>
<dbReference type="FunFam" id="1.10.1200.10:FF:000005">
    <property type="entry name" value="Nonribosomal peptide synthetase 1"/>
    <property type="match status" value="1"/>
</dbReference>
<dbReference type="Proteomes" id="UP000095039">
    <property type="component" value="Unassembled WGS sequence"/>
</dbReference>
<dbReference type="Gene3D" id="3.40.50.980">
    <property type="match status" value="4"/>
</dbReference>
<dbReference type="GO" id="GO:0043041">
    <property type="term" value="P:amino acid activation for nonribosomal peptide biosynthetic process"/>
    <property type="evidence" value="ECO:0007669"/>
    <property type="project" value="TreeGrafter"/>
</dbReference>
<protein>
    <submittedName>
        <fullName evidence="5">Non-ribosomal peptide synthetase</fullName>
    </submittedName>
</protein>
<dbReference type="PROSITE" id="PS50075">
    <property type="entry name" value="CARRIER"/>
    <property type="match status" value="3"/>
</dbReference>
<dbReference type="SUPFAM" id="SSF56801">
    <property type="entry name" value="Acetyl-CoA synthetase-like"/>
    <property type="match status" value="3"/>
</dbReference>
<dbReference type="CDD" id="cd19531">
    <property type="entry name" value="LCL_NRPS-like"/>
    <property type="match status" value="2"/>
</dbReference>
<accession>A0A1E5CEI2</accession>
<dbReference type="Pfam" id="PF00668">
    <property type="entry name" value="Condensation"/>
    <property type="match status" value="3"/>
</dbReference>
<feature type="domain" description="Carrier" evidence="4">
    <location>
        <begin position="945"/>
        <end position="1020"/>
    </location>
</feature>
<dbReference type="Pfam" id="PF00501">
    <property type="entry name" value="AMP-binding"/>
    <property type="match status" value="3"/>
</dbReference>
<reference evidence="5 6" key="1">
    <citation type="journal article" date="2012" name="Science">
        <title>Ecological populations of bacteria act as socially cohesive units of antibiotic production and resistance.</title>
        <authorList>
            <person name="Cordero O.X."/>
            <person name="Wildschutte H."/>
            <person name="Kirkup B."/>
            <person name="Proehl S."/>
            <person name="Ngo L."/>
            <person name="Hussain F."/>
            <person name="Le Roux F."/>
            <person name="Mincer T."/>
            <person name="Polz M.F."/>
        </authorList>
    </citation>
    <scope>NUCLEOTIDE SEQUENCE [LARGE SCALE GENOMIC DNA]</scope>
    <source>
        <strain evidence="5 6">FF-454</strain>
    </source>
</reference>
<comment type="cofactor">
    <cofactor evidence="1">
        <name>pantetheine 4'-phosphate</name>
        <dbReference type="ChEBI" id="CHEBI:47942"/>
    </cofactor>
</comment>
<dbReference type="InterPro" id="IPR025110">
    <property type="entry name" value="AMP-bd_C"/>
</dbReference>
<dbReference type="PROSITE" id="PS00455">
    <property type="entry name" value="AMP_BINDING"/>
    <property type="match status" value="3"/>
</dbReference>
<dbReference type="Gene3D" id="3.30.559.30">
    <property type="entry name" value="Nonribosomal peptide synthetase, condensation domain"/>
    <property type="match status" value="3"/>
</dbReference>
<evidence type="ECO:0000259" key="4">
    <source>
        <dbReference type="PROSITE" id="PS50075"/>
    </source>
</evidence>
<dbReference type="GO" id="GO:0044550">
    <property type="term" value="P:secondary metabolite biosynthetic process"/>
    <property type="evidence" value="ECO:0007669"/>
    <property type="project" value="TreeGrafter"/>
</dbReference>
<dbReference type="Gene3D" id="1.10.1200.10">
    <property type="entry name" value="ACP-like"/>
    <property type="match status" value="3"/>
</dbReference>
<dbReference type="EMBL" id="AJWN02000013">
    <property type="protein sequence ID" value="OEE63913.1"/>
    <property type="molecule type" value="Genomic_DNA"/>
</dbReference>
<dbReference type="InterPro" id="IPR009081">
    <property type="entry name" value="PP-bd_ACP"/>
</dbReference>
<dbReference type="InterPro" id="IPR042099">
    <property type="entry name" value="ANL_N_sf"/>
</dbReference>
<dbReference type="SUPFAM" id="SSF52777">
    <property type="entry name" value="CoA-dependent acyltransferases"/>
    <property type="match status" value="7"/>
</dbReference>
<dbReference type="Gene3D" id="3.40.50.12780">
    <property type="entry name" value="N-terminal domain of ligase-like"/>
    <property type="match status" value="1"/>
</dbReference>
<feature type="domain" description="Carrier" evidence="4">
    <location>
        <begin position="3039"/>
        <end position="3114"/>
    </location>
</feature>
<dbReference type="Pfam" id="PF00550">
    <property type="entry name" value="PP-binding"/>
    <property type="match status" value="3"/>
</dbReference>
<dbReference type="SUPFAM" id="SSF47336">
    <property type="entry name" value="ACP-like"/>
    <property type="match status" value="3"/>
</dbReference>
<evidence type="ECO:0000256" key="1">
    <source>
        <dbReference type="ARBA" id="ARBA00001957"/>
    </source>
</evidence>
<dbReference type="NCBIfam" id="NF003417">
    <property type="entry name" value="PRK04813.1"/>
    <property type="match status" value="3"/>
</dbReference>
<evidence type="ECO:0000256" key="3">
    <source>
        <dbReference type="ARBA" id="ARBA00022553"/>
    </source>
</evidence>
<comment type="caution">
    <text evidence="5">The sequence shown here is derived from an EMBL/GenBank/DDBJ whole genome shotgun (WGS) entry which is preliminary data.</text>
</comment>
<keyword evidence="2" id="KW-0596">Phosphopantetheine</keyword>
<dbReference type="InterPro" id="IPR023213">
    <property type="entry name" value="CAT-like_dom_sf"/>
</dbReference>
<evidence type="ECO:0000313" key="5">
    <source>
        <dbReference type="EMBL" id="OEE63913.1"/>
    </source>
</evidence>
<dbReference type="Gene3D" id="3.30.300.30">
    <property type="match status" value="3"/>
</dbReference>
<sequence>MSGIDKSNVSAILPLLPLQEGMLFHHIAEPDSQLYFEQIRLNISGVLDTRTLQSAWDKVVMNNDALRTVFRWKGIDNPVQVVLKKRELNVDVYDSTLDHPSLLSTLRSPNNICLESTPIQLSVLKHSESSYTIILCFHHIILDGWSSALLLKSLLDVYKTPDATMPLTASTSDIVEGWKKTDSDKATTWWREAVTSAEVNRPLPRSTELTDESKAVQITENKTVLTLPQNTLEAIKTFSEKQSVSAATIFHAVFALTLRFYQNQKNLTFATTVSGRHLSVPHISHTAGLFINTVPFCASLNLEQTFNDWVRHVQGYLADINEHGAFALKDIHGLTSLPQEARMFDSLLVVENYPLDTTIAQGTGFTINTLETDEETDFDLTLAITQLEGFECNLITKKGRFESSFSHSFLAHFSSILERSLQISTAPMKSLSLLSVQPYTLAPSKPEYKKDIISLFKQTVLRFPEKSAVSSNDTSLTYQKLDNISDQIAASLANKGVEKGSIVALRTPQNIDMICAIFGILKAGATYLPLLPDLPAKRSEFMLEDTSAHCCITSDEDKYTSAIPTYRISELIDGSQPAPSLDLNINDIAYIIYSSGSTGIPKGICTPHGAVSSFVTSPTYVDISHNDKVLQLSSYGFDGSIFDIFTTLCNGAELVLVDKETQEDLTALSRHIETAEISVFFVTTALFNALVDVNLSALSQVRKILFGGEKVSVPHVRKAFRSMGPGRLVHVYGPTETTVFATAYAVDTSAQTAGTFPIGKAINTTETYVIDIDGLPCLPGVPGELYIGGDALAKGYLNRPDLTSRQFIVLPGYQGRLYRTGDEVIASPDSTLTYVCRLDAQVKIRGLRIELGEIHTHLIDITGASEAFVSVVGNDEGNGSIIAYLCQSVLSDQNAISQKLAEFLPRYMLPQSYFHLDRLPLTANNKVDIEALPTPNTEQKTSRAQPASATEEKMLEIWKRILAQPNLSVNDDLFRFGANSLAISRASAQIQKHLSKHLDIKTLFATPTVREQSRLLDKKADESDVSDIQPASDLTAFPATPMQEGLFTQSQMLPESTAYNMPLALRLSGNVSPDHIEQSFKGVMKRHPILCSRFKYNASTLFQEVVEPTVHAEWFDSDTLLSDCWRSFVRPFDLTTGPLFRLGIIPEQTSHILLLDIHHIASDGVSLIIILNELLKVLSGEDEQLATPEVCFGDYTHWLTTESQQKKLKEQAEFWEKEIKSLPPRLDFITDHPRPETPSFKGAQVRISLGNTVSNEIDELANASFSTNTILFTAFHLVLAKYSQQIEFSSSILCAGRTQHQTENMVGMFNNFLPIAFHCEPNQSIQELLCAQHTRLISVLNNQSYPFHEMVNQWADQEPGRNPIFDSMFIFHNQFAQAETIALNGLTLENLNVPSNNAKLDIKLDIYPSVDNGYQAIFEFSTDLFEIQTIEVMANHFEHVVRNMLANPLTLVNDIALTTTDESNYILSEFNDTQTASSSLLSLKERFEDLVEAQPGAIAISSKDSALTWAAFNRKVNRMAHYLIESGVGPESIVAIQMPRSIDMMVTLFAITKAGGAWLPISVDNPEKRTHYILEDCGASLHLHGEKPANNALCQSVDVTTLDTSRYSTDNPKTAHSPTNLAYVIYTSGSTGEPKGVLIEHHSLVNRLEWMQKKYPLFKSDIVLQKTPYTFDVSVWELIWWSFTGASLHLLGHGEEKEPSKILSVVGEQGITCMHFVPSMLSAFLTALTPKDAKKMKNLKQVFASGEALTYQQARMFQTQLQETNGTKLHNLYGPTEATIDVSYFDCSVANLPNPIPIGKPIDNTTLLILDLHGQPCPIGIAGELFIGGVNLARGYLNKKKLTAERFINNPFGEGRLYKTGDKARWKHCGNIEYLGRLDQQIKIRGQRIETGEIEHELAKVTSACHVGTYLDNNDEISLAAWVVPIDEENDHICAQLRQHVLDALPSYMVPSIFVLMKDMPLTANGKLDRNALPKPEAKTRYSAPQNDTELRLANIVEGILKRDNVSRDDNFFLIGGHSLSATRLMANMREQWNVDLPLRDIFASPLIKELALIISNSAPSAYSNPVTKTENTHKPLSFGQHRMWLIDKIDHTKGRYNIHTNLHIQGSIDYLALEKAINITIMRHEIIRTTYSSDGHSVSTSVSQNVDLDIVHFDHQELSITEKKSALASLTQEMSHFPFDLSKDLLLRAHLIKQDANNHILLLTMHHIASDGWSLGVLTHELSTLYQDLTSGNSPSLPPMDIQYSDYATWQRDFEKTDAFQQQKLFWTSALEGLPECHQLPLDCHRPAIQSYKGARTTQYLSPSLTSALKSLSMETGTTLFMVFQTAFSLFLSKYSNESDIVMGTPIANREQPGIDSLIGFFVNTLIVRSNINQSDSFENQLQQNRSHLLAAYAHQQYPFEQLVEALSPTRNLSHHPLFQIMLVMQNQDISIPTIAGLEIKPLDVTPTTAKFDLLLDIAETEDSLRLHWDFDADLFTHETLQQMTTRFENLLHSIVANREKPQCLLSLISQEEQIEIAHEARSSTVLSHLSTDTIVTRFEAMALRYPENTAISYQGNEWNYQSLNERANRLAHLLKARGAKEEVKIVLVAEPCFEMLVAILAILKTGAAYVPVDPNSPQKRVQHILSDCGATVLVTATSHDVLPAESGALNLFSENTQLALQSQPTTFCSQVSHNNLAYIIYTSGSTGIPKGVQVEHRQVVRLFDTTEAKFGFTDNDVWTLFHSFAFDFSVWEIWGALLHGGKLVVVPPLVARSPNDFCQLLSKEKVTVLNQTPSAFYQLSEMEKKTNHPLTLRYVIFGGEALTFSALQSWIERHPLNQTALINMYGITETTVHVTYKSLTASDIHNAHRSLIGQPIDDLYIYIMGEANTIQPVGIAGEMYIGGAGITRGYLNRDSLNRERFVEDSFSPEQTLYRSGDIARKLPNGEIEYLGRGDEQVKVRGFRIELGEIEHQLQAIDDISEAVVVPHGQSLAAFVVSSSSRTLNEYRALLEQHLPNYMIPCSVTEIDHIPLTTNGKTNREELLNRQAPVMTGSKHTNAQTDTERKLLDIWETLLGATRISVTDNFFDIGANSLLIVQAHAKIESTFAGSIRVTDLFNHTTIRKLGQLIDANNTHIQIQPTRLPDSFFSPRTGRSMVTLKASYDIHTWAKFIAAMQRCDTPVLHGQVAIFAYLIAQVNKCHDVNFTFAAKDGLISPFSIDLSNAKSISEMVASTQATLVDAEKSPNISTSGHIDKQHTQIIVRSQQDSLKPDVEQHFDLMLSLPEAGGANKLRLHVNTGTLRKDQINTLLAMYLKLFAYVTHELTE</sequence>
<dbReference type="InterPro" id="IPR001242">
    <property type="entry name" value="Condensation_dom"/>
</dbReference>
<name>A0A1E5CEI2_9GAMM</name>
<dbReference type="FunFam" id="3.40.50.980:FF:000002">
    <property type="entry name" value="Enterobactin synthetase component F"/>
    <property type="match status" value="2"/>
</dbReference>
<dbReference type="InterPro" id="IPR010071">
    <property type="entry name" value="AA_adenyl_dom"/>
</dbReference>
<dbReference type="NCBIfam" id="TIGR01733">
    <property type="entry name" value="AA-adenyl-dom"/>
    <property type="match status" value="3"/>
</dbReference>
<dbReference type="FunFam" id="3.40.50.980:FF:000001">
    <property type="entry name" value="Non-ribosomal peptide synthetase"/>
    <property type="match status" value="2"/>
</dbReference>
<organism evidence="5 6">
    <name type="scientific">Enterovibrio norvegicus FF-454</name>
    <dbReference type="NCBI Taxonomy" id="1185651"/>
    <lineage>
        <taxon>Bacteria</taxon>
        <taxon>Pseudomonadati</taxon>
        <taxon>Pseudomonadota</taxon>
        <taxon>Gammaproteobacteria</taxon>
        <taxon>Vibrionales</taxon>
        <taxon>Vibrionaceae</taxon>
        <taxon>Enterovibrio</taxon>
    </lineage>
</organism>
<proteinExistence type="predicted"/>
<dbReference type="RefSeq" id="WP_016962260.1">
    <property type="nucleotide sequence ID" value="NZ_AJWN02000013.1"/>
</dbReference>
<dbReference type="InterPro" id="IPR000873">
    <property type="entry name" value="AMP-dep_synth/lig_dom"/>
</dbReference>
<feature type="domain" description="Carrier" evidence="4">
    <location>
        <begin position="1984"/>
        <end position="2059"/>
    </location>
</feature>
<dbReference type="PANTHER" id="PTHR45527">
    <property type="entry name" value="NONRIBOSOMAL PEPTIDE SYNTHETASE"/>
    <property type="match status" value="1"/>
</dbReference>